<dbReference type="SUPFAM" id="SSF48371">
    <property type="entry name" value="ARM repeat"/>
    <property type="match status" value="1"/>
</dbReference>
<dbReference type="SUPFAM" id="SSF48425">
    <property type="entry name" value="Sec7 domain"/>
    <property type="match status" value="1"/>
</dbReference>
<evidence type="ECO:0000256" key="4">
    <source>
        <dbReference type="ARBA" id="ARBA00023136"/>
    </source>
</evidence>
<dbReference type="CDD" id="cd00171">
    <property type="entry name" value="Sec7"/>
    <property type="match status" value="1"/>
</dbReference>
<dbReference type="Gene3D" id="1.10.220.20">
    <property type="match status" value="1"/>
</dbReference>
<gene>
    <name evidence="8" type="ORF">LECACI_7A005425</name>
</gene>
<sequence length="1959" mass="217940">MEESEEPTTASQTHSEEKDSIPTESGATQEASASQPDETEVEEQAEHEDEAVKVPAPAVEDGVPTHDAGAQEATPSSPPVGDSTPGTPMPHPPQTTRQRTDSQSTTATRSSAKSTRSSMVFVVTALESIVASKDARKRKALQDATQRALSAIRTAQGDATQIDPEIMFQPLHLATEATTVSVATTALDCIGKLISYSYFSAPAASESQRESQEPQKTPLIERAIDTICDCFQGEATPAEVQMQIIKSLLAAILNDKIVVHGAGLLKSVRQTYNIFLLSKSSANQQIAQGTLMQMVGTVFERVKTRLASKAARVGSSTSSLANGDTDATSDESSVAQGDETPSGQDVGTPTEEKDAQPKMTLQTFETRKSFDDARITDTAPTTVSRAKKLSKRPSRSGSGNEIPSITVQGEGSEAIAEDDEEDEIYIKDAFLIFRAMCKLSTKALRVEDTVDIKSQGMRSKLLSMHIIHTVLFNHHIVFTSPHSTIRASSNTEPTGFIHAAKQYLCLAASKNATSTANRVFEVSAEIFWLMVRHLRSYIKPELQVFFKEVYLVVLDKRAAPSWQKSYIIQHIFGRIGADPKALVEIYLNYDCDRQALDNVYQHIIEHVSRVASQPVSVNGLQQQAYIDSITSKSVNPLNDWRDRGTLPPSLATANMTTPHEPDPVFPPEYAMKMQGLECLVETLRSMVNWSQQPTAEMPANPSDADSRFSVDDLRESLDARGEAGPGGNSIDAAPPATPLSVDTPVAEDDPAELEKVKARKTALNNAIRQFNFKPKRGLKQLISEGFITSGEPQEIARFFFGNDRINKKALGEFLGEGDEENIKIMHAFVDQMDFTRTRFVDALRRFLQSFRLPGEAQKIDRLMLKFAERYTGGNPNAFANADTAYVLAYSVIMLNTDQHSAQVKKRMTVEDFIKNNRGINDNADLPDEYLQGIFDEIAHNEIVLDTERENAANLGMLPQQPSGLVNTLANVGRDLQREAYAQQSEEMSNRTEQLFRSLLRAQKKAGGLAAHAAGKARFLTASSSRHVGPMFEVTWMSFLTALSGSTQETQNLETIRLCMEGQKLAVRIACLFNLEDPRQAFVSSLSRGTNLYNLSEMKAKNVEALRALLEVAFTEGNHLRESWREILTCISQLDRFQLISSGVEEGAVPDVMKVQGVQNASINGAGRKSVQLNRRPTQRPATSGTFQAEIAEESRSADMIRVVDRIFTNTANLSGEAIVDFVKALSQVSWQEIQSSGLSESPRTYSLQKLVEISGYNMLRVRFEWTSIWQILGQHFIDVGCHNNTHVVYFALNSLRQLSMRFMEIEELPGFKFQKDFLKPFELILGNASQVAVKDMVLRCLVQMIQARGDMIRSGWRTMFGVFTVAARETYESIVNLAFDNVTMVYNERFGVVISQSAFADLIVCLTEFSKNKKFQKKSLQAIEMLKSCVPKMLRTPECTLSRRSSGVKDAPQAEGLPKHPSRQTQEEQYWFPVLFAFHDVLMTGEDLEVRSRALNYLFDTLTKYGGEFPRDFWDTLWRQLLYPIFMVLKDRKAINHEAVNHEELSVWLSTTLIQALRNMITLFTHFFESLEYMLDRFLDLLALCICQENDTLARIGSNCLQQLILQNVKKFSPNHWEQIVGAFVDLFARTEARELFSAATSSSYQKDSSYSNGVSETLKTSSASDEAASISSNALKINGIDTSSSAESATLSNELSTTLSLSDGEERSPSPAPRKQSELEDFASQNPKQQAPVVVTAARRRYFNQIITKCVLQLLMIETVSELFNNDAVYASIPSHLLLRLMALLKKSYHFAKRFNEDRELRTRLFREGFMKQPPNLLKQESGSASVYVLILLRMYADQSDERAASRPETEAALIPLCSDIIASYISLDEETQQRNIVTWRPVVIDVLEGYTNFADPEFSKHMETFAPLAVGLMGREMGGDLQRAVQSVWARVCEVKLGLTMDLGPGSPQVGRGGSRR</sequence>
<dbReference type="InterPro" id="IPR023394">
    <property type="entry name" value="Sec7_C_sf"/>
</dbReference>
<protein>
    <submittedName>
        <fullName evidence="8">Transport SEC7</fullName>
    </submittedName>
</protein>
<feature type="region of interest" description="Disordered" evidence="6">
    <location>
        <begin position="1441"/>
        <end position="1465"/>
    </location>
</feature>
<evidence type="ECO:0000256" key="1">
    <source>
        <dbReference type="ARBA" id="ARBA00022448"/>
    </source>
</evidence>
<dbReference type="PROSITE" id="PS50190">
    <property type="entry name" value="SEC7"/>
    <property type="match status" value="1"/>
</dbReference>
<dbReference type="Gene3D" id="1.10.1000.11">
    <property type="entry name" value="Arf Nucleotide-binding Site Opener,domain 2"/>
    <property type="match status" value="1"/>
</dbReference>
<feature type="region of interest" description="Disordered" evidence="6">
    <location>
        <begin position="313"/>
        <end position="416"/>
    </location>
</feature>
<dbReference type="Pfam" id="PF09324">
    <property type="entry name" value="Sec7-like_HDS"/>
    <property type="match status" value="1"/>
</dbReference>
<dbReference type="Pfam" id="PF20252">
    <property type="entry name" value="BIG2_C"/>
    <property type="match status" value="1"/>
</dbReference>
<dbReference type="EMBL" id="CAVMBE010000034">
    <property type="protein sequence ID" value="CAK4030182.1"/>
    <property type="molecule type" value="Genomic_DNA"/>
</dbReference>
<dbReference type="InterPro" id="IPR046455">
    <property type="entry name" value="Sec7/BIG1-like_C"/>
</dbReference>
<comment type="caution">
    <text evidence="8">The sequence shown here is derived from an EMBL/GenBank/DDBJ whole genome shotgun (WGS) entry which is preliminary data.</text>
</comment>
<keyword evidence="1" id="KW-0813">Transport</keyword>
<feature type="compositionally biased region" description="Polar residues" evidence="6">
    <location>
        <begin position="395"/>
        <end position="409"/>
    </location>
</feature>
<accession>A0AAI8Z0M3</accession>
<dbReference type="InterPro" id="IPR015403">
    <property type="entry name" value="Mon2/Sec7/BIG1-like_HDS"/>
</dbReference>
<dbReference type="FunFam" id="1.10.1000.11:FF:000003">
    <property type="entry name" value="Brefeldin A-inhibited guanine nucleotide-exchange protein 1"/>
    <property type="match status" value="1"/>
</dbReference>
<dbReference type="Pfam" id="PF16213">
    <property type="entry name" value="DCB"/>
    <property type="match status" value="1"/>
</dbReference>
<organism evidence="8 9">
    <name type="scientific">Lecanosticta acicola</name>
    <dbReference type="NCBI Taxonomy" id="111012"/>
    <lineage>
        <taxon>Eukaryota</taxon>
        <taxon>Fungi</taxon>
        <taxon>Dikarya</taxon>
        <taxon>Ascomycota</taxon>
        <taxon>Pezizomycotina</taxon>
        <taxon>Dothideomycetes</taxon>
        <taxon>Dothideomycetidae</taxon>
        <taxon>Mycosphaerellales</taxon>
        <taxon>Mycosphaerellaceae</taxon>
        <taxon>Lecanosticta</taxon>
    </lineage>
</organism>
<name>A0AAI8Z0M3_9PEZI</name>
<keyword evidence="4" id="KW-0472">Membrane</keyword>
<feature type="compositionally biased region" description="Polar residues" evidence="6">
    <location>
        <begin position="22"/>
        <end position="36"/>
    </location>
</feature>
<dbReference type="FunFam" id="1.10.220.20:FF:000002">
    <property type="entry name" value="Brefeldin A-inhibited guanine nucleotide-exchange protein 1"/>
    <property type="match status" value="1"/>
</dbReference>
<dbReference type="GO" id="GO:0032012">
    <property type="term" value="P:regulation of ARF protein signal transduction"/>
    <property type="evidence" value="ECO:0007669"/>
    <property type="project" value="InterPro"/>
</dbReference>
<evidence type="ECO:0000256" key="2">
    <source>
        <dbReference type="ARBA" id="ARBA00022490"/>
    </source>
</evidence>
<dbReference type="Proteomes" id="UP001296104">
    <property type="component" value="Unassembled WGS sequence"/>
</dbReference>
<dbReference type="GO" id="GO:0030663">
    <property type="term" value="C:COPI-coated vesicle membrane"/>
    <property type="evidence" value="ECO:0007669"/>
    <property type="project" value="UniProtKB-SubCell"/>
</dbReference>
<feature type="compositionally biased region" description="Low complexity" evidence="6">
    <location>
        <begin position="94"/>
        <end position="117"/>
    </location>
</feature>
<dbReference type="GO" id="GO:0015031">
    <property type="term" value="P:protein transport"/>
    <property type="evidence" value="ECO:0007669"/>
    <property type="project" value="UniProtKB-KW"/>
</dbReference>
<feature type="region of interest" description="Disordered" evidence="6">
    <location>
        <begin position="718"/>
        <end position="745"/>
    </location>
</feature>
<keyword evidence="2" id="KW-0963">Cytoplasm</keyword>
<reference evidence="8" key="1">
    <citation type="submission" date="2023-11" db="EMBL/GenBank/DDBJ databases">
        <authorList>
            <person name="Alioto T."/>
            <person name="Alioto T."/>
            <person name="Gomez Garrido J."/>
        </authorList>
    </citation>
    <scope>NUCLEOTIDE SEQUENCE</scope>
</reference>
<feature type="region of interest" description="Disordered" evidence="6">
    <location>
        <begin position="1"/>
        <end position="117"/>
    </location>
</feature>
<evidence type="ECO:0000256" key="6">
    <source>
        <dbReference type="SAM" id="MobiDB-lite"/>
    </source>
</evidence>
<dbReference type="GO" id="GO:0005085">
    <property type="term" value="F:guanyl-nucleotide exchange factor activity"/>
    <property type="evidence" value="ECO:0007669"/>
    <property type="project" value="InterPro"/>
</dbReference>
<feature type="region of interest" description="Disordered" evidence="6">
    <location>
        <begin position="1698"/>
        <end position="1726"/>
    </location>
</feature>
<keyword evidence="3" id="KW-0653">Protein transport</keyword>
<evidence type="ECO:0000313" key="9">
    <source>
        <dbReference type="Proteomes" id="UP001296104"/>
    </source>
</evidence>
<feature type="compositionally biased region" description="Polar residues" evidence="6">
    <location>
        <begin position="314"/>
        <end position="347"/>
    </location>
</feature>
<dbReference type="InterPro" id="IPR000904">
    <property type="entry name" value="Sec7_dom"/>
</dbReference>
<dbReference type="InterPro" id="IPR032691">
    <property type="entry name" value="Mon2/Sec7/BIG1-like_HUS"/>
</dbReference>
<feature type="compositionally biased region" description="Basic residues" evidence="6">
    <location>
        <begin position="385"/>
        <end position="394"/>
    </location>
</feature>
<proteinExistence type="predicted"/>
<dbReference type="Pfam" id="PF12783">
    <property type="entry name" value="Sec7-like_HUS"/>
    <property type="match status" value="1"/>
</dbReference>
<evidence type="ECO:0000313" key="8">
    <source>
        <dbReference type="EMBL" id="CAK4030182.1"/>
    </source>
</evidence>
<feature type="domain" description="SEC7" evidence="7">
    <location>
        <begin position="752"/>
        <end position="940"/>
    </location>
</feature>
<evidence type="ECO:0000259" key="7">
    <source>
        <dbReference type="PROSITE" id="PS50190"/>
    </source>
</evidence>
<dbReference type="PANTHER" id="PTHR10663:SF375">
    <property type="entry name" value="LD29171P"/>
    <property type="match status" value="1"/>
</dbReference>
<keyword evidence="9" id="KW-1185">Reference proteome</keyword>
<feature type="compositionally biased region" description="Acidic residues" evidence="6">
    <location>
        <begin position="37"/>
        <end position="49"/>
    </location>
</feature>
<comment type="subcellular location">
    <subcellularLocation>
        <location evidence="5">Cytoplasmic vesicle</location>
        <location evidence="5">COPI-coated vesicle membrane</location>
    </subcellularLocation>
</comment>
<dbReference type="Pfam" id="PF01369">
    <property type="entry name" value="Sec7"/>
    <property type="match status" value="1"/>
</dbReference>
<dbReference type="InterPro" id="IPR035999">
    <property type="entry name" value="Sec7_dom_sf"/>
</dbReference>
<evidence type="ECO:0000256" key="3">
    <source>
        <dbReference type="ARBA" id="ARBA00022927"/>
    </source>
</evidence>
<dbReference type="PANTHER" id="PTHR10663">
    <property type="entry name" value="GUANYL-NUCLEOTIDE EXCHANGE FACTOR"/>
    <property type="match status" value="1"/>
</dbReference>
<dbReference type="InterPro" id="IPR032629">
    <property type="entry name" value="DCB_dom"/>
</dbReference>
<dbReference type="SMART" id="SM00222">
    <property type="entry name" value="Sec7"/>
    <property type="match status" value="1"/>
</dbReference>
<feature type="compositionally biased region" description="Basic and acidic residues" evidence="6">
    <location>
        <begin position="365"/>
        <end position="375"/>
    </location>
</feature>
<dbReference type="InterPro" id="IPR016024">
    <property type="entry name" value="ARM-type_fold"/>
</dbReference>
<evidence type="ECO:0000256" key="5">
    <source>
        <dbReference type="ARBA" id="ARBA00060451"/>
    </source>
</evidence>